<dbReference type="AlphaFoldDB" id="A0A0F9SDE2"/>
<gene>
    <name evidence="1" type="ORF">LCGC14_0533570</name>
</gene>
<evidence type="ECO:0000313" key="1">
    <source>
        <dbReference type="EMBL" id="KKN60307.1"/>
    </source>
</evidence>
<sequence>MEELTAQITEDEQLQLWVKGKSVHCDQCCPDFSCCRPELLAPPEVRRAYQVANQKERSKYLGAFLGEAIATYDPKAKVYIAGITEEEPN</sequence>
<comment type="caution">
    <text evidence="1">The sequence shown here is derived from an EMBL/GenBank/DDBJ whole genome shotgun (WGS) entry which is preliminary data.</text>
</comment>
<reference evidence="1" key="1">
    <citation type="journal article" date="2015" name="Nature">
        <title>Complex archaea that bridge the gap between prokaryotes and eukaryotes.</title>
        <authorList>
            <person name="Spang A."/>
            <person name="Saw J.H."/>
            <person name="Jorgensen S.L."/>
            <person name="Zaremba-Niedzwiedzka K."/>
            <person name="Martijn J."/>
            <person name="Lind A.E."/>
            <person name="van Eijk R."/>
            <person name="Schleper C."/>
            <person name="Guy L."/>
            <person name="Ettema T.J."/>
        </authorList>
    </citation>
    <scope>NUCLEOTIDE SEQUENCE</scope>
</reference>
<name>A0A0F9SDE2_9ZZZZ</name>
<protein>
    <submittedName>
        <fullName evidence="1">Uncharacterized protein</fullName>
    </submittedName>
</protein>
<accession>A0A0F9SDE2</accession>
<organism evidence="1">
    <name type="scientific">marine sediment metagenome</name>
    <dbReference type="NCBI Taxonomy" id="412755"/>
    <lineage>
        <taxon>unclassified sequences</taxon>
        <taxon>metagenomes</taxon>
        <taxon>ecological metagenomes</taxon>
    </lineage>
</organism>
<proteinExistence type="predicted"/>
<dbReference type="EMBL" id="LAZR01000700">
    <property type="protein sequence ID" value="KKN60307.1"/>
    <property type="molecule type" value="Genomic_DNA"/>
</dbReference>